<dbReference type="NCBIfam" id="TIGR02678">
    <property type="entry name" value="TIGR02678 family protein"/>
    <property type="match status" value="1"/>
</dbReference>
<dbReference type="EMBL" id="LGTO01000007">
    <property type="protein sequence ID" value="KNE19727.1"/>
    <property type="molecule type" value="Genomic_DNA"/>
</dbReference>
<name>A0A0L0QMA3_VIRPA</name>
<organism evidence="1 2">
    <name type="scientific">Virgibacillus pantothenticus</name>
    <dbReference type="NCBI Taxonomy" id="1473"/>
    <lineage>
        <taxon>Bacteria</taxon>
        <taxon>Bacillati</taxon>
        <taxon>Bacillota</taxon>
        <taxon>Bacilli</taxon>
        <taxon>Bacillales</taxon>
        <taxon>Bacillaceae</taxon>
        <taxon>Virgibacillus</taxon>
    </lineage>
</organism>
<sequence length="391" mass="46868">MEHNQFDDKAQTAMRMLFEHFWILRAKQPEAYQFIREREKVIKRYVTDKLGFDLIVHQHFIKLEKIPVETKSWMGMQEFQEPRDYAIFCCALAFTENRTVDEQFLLTEICEDIKDLYPGDLPLDWTNYHHRKSLVRVIKQLEKLSILSVVEGEVEHFALNEEHEVLYEVTVYARYFMRSYPKDLMDYHSKEDIMQGEWDRHEAVDGRRKRVYRKLLLSPAVQRMGEDDPDFAYIRNYRNRLRDDLEEHTLFRFEIFKNVALLVAEEKKQELTLFPDQKAIMDVALHLATYIRDHQADYKPDTFGNIRISAVAFEQIITSLHEQYGAGWSKQYREGSIKQTQKELTETLKSWEMLQQDDFTKDYIIRPLLGRVVGKYPRKFVEEGMSQHEQK</sequence>
<dbReference type="OrthoDB" id="1654131at2"/>
<dbReference type="PATRIC" id="fig|1473.5.peg.1636"/>
<dbReference type="AlphaFoldDB" id="A0A0L0QMA3"/>
<protein>
    <submittedName>
        <fullName evidence="1">Cytosolic protein</fullName>
    </submittedName>
</protein>
<keyword evidence="2" id="KW-1185">Reference proteome</keyword>
<dbReference type="InterPro" id="IPR013494">
    <property type="entry name" value="CHP02678"/>
</dbReference>
<dbReference type="Pfam" id="PF09661">
    <property type="entry name" value="DUF2398"/>
    <property type="match status" value="1"/>
</dbReference>
<gene>
    <name evidence="1" type="ORF">AFK71_14925</name>
</gene>
<evidence type="ECO:0000313" key="1">
    <source>
        <dbReference type="EMBL" id="KNE19727.1"/>
    </source>
</evidence>
<comment type="caution">
    <text evidence="1">The sequence shown here is derived from an EMBL/GenBank/DDBJ whole genome shotgun (WGS) entry which is preliminary data.</text>
</comment>
<dbReference type="Proteomes" id="UP000036780">
    <property type="component" value="Unassembled WGS sequence"/>
</dbReference>
<dbReference type="RefSeq" id="WP_050352278.1">
    <property type="nucleotide sequence ID" value="NZ_BOSN01000008.1"/>
</dbReference>
<reference evidence="2" key="1">
    <citation type="submission" date="2015-07" db="EMBL/GenBank/DDBJ databases">
        <title>Fjat-10053 dsm26.</title>
        <authorList>
            <person name="Liu B."/>
            <person name="Wang J."/>
            <person name="Zhu Y."/>
            <person name="Liu G."/>
            <person name="Chen Q."/>
            <person name="Chen Z."/>
            <person name="Lan J."/>
            <person name="Che J."/>
            <person name="Ge C."/>
            <person name="Shi H."/>
            <person name="Pan Z."/>
            <person name="Liu X."/>
        </authorList>
    </citation>
    <scope>NUCLEOTIDE SEQUENCE [LARGE SCALE GENOMIC DNA]</scope>
    <source>
        <strain evidence="2">DSM 26</strain>
    </source>
</reference>
<accession>A0A0L0QMA3</accession>
<proteinExistence type="predicted"/>
<evidence type="ECO:0000313" key="2">
    <source>
        <dbReference type="Proteomes" id="UP000036780"/>
    </source>
</evidence>
<dbReference type="GeneID" id="66871212"/>